<dbReference type="Pfam" id="PF22042">
    <property type="entry name" value="EF-G_D2"/>
    <property type="match status" value="1"/>
</dbReference>
<organism evidence="12 13">
    <name type="scientific">Thetidibacter halocola</name>
    <dbReference type="NCBI Taxonomy" id="2827239"/>
    <lineage>
        <taxon>Bacteria</taxon>
        <taxon>Pseudomonadati</taxon>
        <taxon>Pseudomonadota</taxon>
        <taxon>Alphaproteobacteria</taxon>
        <taxon>Rhodobacterales</taxon>
        <taxon>Roseobacteraceae</taxon>
        <taxon>Thetidibacter</taxon>
    </lineage>
</organism>
<comment type="function">
    <text evidence="8 9">One of the essential components for the initiation of protein synthesis. Protects formylmethionyl-tRNA from spontaneous hydrolysis and promotes its binding to the 30S ribosomal subunits. Also involved in the hydrolysis of GTP during the formation of the 70S ribosomal complex.</text>
</comment>
<keyword evidence="6 8" id="KW-0648">Protein biosynthesis</keyword>
<dbReference type="InterPro" id="IPR027417">
    <property type="entry name" value="P-loop_NTPase"/>
</dbReference>
<evidence type="ECO:0000256" key="6">
    <source>
        <dbReference type="ARBA" id="ARBA00022917"/>
    </source>
</evidence>
<dbReference type="RefSeq" id="WP_212537618.1">
    <property type="nucleotide sequence ID" value="NZ_JAGTUU010000006.1"/>
</dbReference>
<evidence type="ECO:0000256" key="3">
    <source>
        <dbReference type="ARBA" id="ARBA00022490"/>
    </source>
</evidence>
<dbReference type="InterPro" id="IPR009000">
    <property type="entry name" value="Transl_B-barrel_sf"/>
</dbReference>
<feature type="binding site" evidence="8">
    <location>
        <begin position="390"/>
        <end position="394"/>
    </location>
    <ligand>
        <name>GTP</name>
        <dbReference type="ChEBI" id="CHEBI:37565"/>
    </ligand>
</feature>
<dbReference type="NCBIfam" id="TIGR00487">
    <property type="entry name" value="IF-2"/>
    <property type="match status" value="1"/>
</dbReference>
<dbReference type="Pfam" id="PF08364">
    <property type="entry name" value="IF2_assoc"/>
    <property type="match status" value="1"/>
</dbReference>
<dbReference type="InterPro" id="IPR006847">
    <property type="entry name" value="IF2_N"/>
</dbReference>
<dbReference type="CDD" id="cd03692">
    <property type="entry name" value="mtIF2_IVc"/>
    <property type="match status" value="1"/>
</dbReference>
<comment type="similarity">
    <text evidence="1 8 9">Belongs to the TRAFAC class translation factor GTPase superfamily. Classic translation factor GTPase family. IF-2 subfamily.</text>
</comment>
<dbReference type="GO" id="GO:0003924">
    <property type="term" value="F:GTPase activity"/>
    <property type="evidence" value="ECO:0007669"/>
    <property type="project" value="UniProtKB-UniRule"/>
</dbReference>
<dbReference type="InterPro" id="IPR015760">
    <property type="entry name" value="TIF_IF2"/>
</dbReference>
<evidence type="ECO:0000256" key="1">
    <source>
        <dbReference type="ARBA" id="ARBA00007733"/>
    </source>
</evidence>
<dbReference type="Gene3D" id="3.40.50.10050">
    <property type="entry name" value="Translation initiation factor IF- 2, domain 3"/>
    <property type="match status" value="1"/>
</dbReference>
<dbReference type="InterPro" id="IPR053905">
    <property type="entry name" value="EF-G-like_DII"/>
</dbReference>
<protein>
    <recommendedName>
        <fullName evidence="2 8">Translation initiation factor IF-2</fullName>
    </recommendedName>
</protein>
<evidence type="ECO:0000256" key="2">
    <source>
        <dbReference type="ARBA" id="ARBA00020675"/>
    </source>
</evidence>
<dbReference type="PROSITE" id="PS51722">
    <property type="entry name" value="G_TR_2"/>
    <property type="match status" value="1"/>
</dbReference>
<dbReference type="GO" id="GO:0005829">
    <property type="term" value="C:cytosol"/>
    <property type="evidence" value="ECO:0007669"/>
    <property type="project" value="TreeGrafter"/>
</dbReference>
<keyword evidence="5 8" id="KW-0547">Nucleotide-binding</keyword>
<feature type="binding site" evidence="8">
    <location>
        <begin position="343"/>
        <end position="350"/>
    </location>
    <ligand>
        <name>GTP</name>
        <dbReference type="ChEBI" id="CHEBI:37565"/>
    </ligand>
</feature>
<evidence type="ECO:0000259" key="11">
    <source>
        <dbReference type="PROSITE" id="PS51722"/>
    </source>
</evidence>
<dbReference type="Pfam" id="PF00009">
    <property type="entry name" value="GTP_EFTU"/>
    <property type="match status" value="1"/>
</dbReference>
<dbReference type="InterPro" id="IPR005225">
    <property type="entry name" value="Small_GTP-bd"/>
</dbReference>
<reference evidence="12" key="1">
    <citation type="submission" date="2021-04" db="EMBL/GenBank/DDBJ databases">
        <authorList>
            <person name="Yoon J."/>
        </authorList>
    </citation>
    <scope>NUCLEOTIDE SEQUENCE</scope>
    <source>
        <strain evidence="12">KMU-90</strain>
    </source>
</reference>
<dbReference type="FunFam" id="3.40.50.300:FF:000019">
    <property type="entry name" value="Translation initiation factor IF-2"/>
    <property type="match status" value="1"/>
</dbReference>
<dbReference type="Pfam" id="PF04760">
    <property type="entry name" value="IF2_N"/>
    <property type="match status" value="1"/>
</dbReference>
<dbReference type="InterPro" id="IPR036925">
    <property type="entry name" value="TIF_IF2_dom3_sf"/>
</dbReference>
<keyword evidence="7 8" id="KW-0342">GTP-binding</keyword>
<dbReference type="Proteomes" id="UP000681356">
    <property type="component" value="Unassembled WGS sequence"/>
</dbReference>
<evidence type="ECO:0000256" key="9">
    <source>
        <dbReference type="RuleBase" id="RU000644"/>
    </source>
</evidence>
<dbReference type="SUPFAM" id="SSF52540">
    <property type="entry name" value="P-loop containing nucleoside triphosphate hydrolases"/>
    <property type="match status" value="1"/>
</dbReference>
<feature type="compositionally biased region" description="Basic and acidic residues" evidence="10">
    <location>
        <begin position="92"/>
        <end position="146"/>
    </location>
</feature>
<evidence type="ECO:0000313" key="12">
    <source>
        <dbReference type="EMBL" id="MBS0125661.1"/>
    </source>
</evidence>
<comment type="subcellular location">
    <subcellularLocation>
        <location evidence="8">Cytoplasm</location>
    </subcellularLocation>
</comment>
<dbReference type="FunFam" id="3.40.50.10050:FF:000001">
    <property type="entry name" value="Translation initiation factor IF-2"/>
    <property type="match status" value="1"/>
</dbReference>
<feature type="compositionally biased region" description="Low complexity" evidence="10">
    <location>
        <begin position="55"/>
        <end position="75"/>
    </location>
</feature>
<dbReference type="CDD" id="cd03702">
    <property type="entry name" value="IF2_mtIF2_II"/>
    <property type="match status" value="1"/>
</dbReference>
<dbReference type="SUPFAM" id="SSF50447">
    <property type="entry name" value="Translation proteins"/>
    <property type="match status" value="2"/>
</dbReference>
<proteinExistence type="inferred from homology"/>
<dbReference type="InterPro" id="IPR044145">
    <property type="entry name" value="IF2_II"/>
</dbReference>
<name>A0A8J7WHB6_9RHOB</name>
<feature type="region of interest" description="Disordered" evidence="10">
    <location>
        <begin position="1"/>
        <end position="251"/>
    </location>
</feature>
<feature type="compositionally biased region" description="Low complexity" evidence="10">
    <location>
        <begin position="147"/>
        <end position="172"/>
    </location>
</feature>
<dbReference type="PANTHER" id="PTHR43381:SF5">
    <property type="entry name" value="TR-TYPE G DOMAIN-CONTAINING PROTEIN"/>
    <property type="match status" value="1"/>
</dbReference>
<dbReference type="FunFam" id="2.40.30.10:FF:000007">
    <property type="entry name" value="Translation initiation factor IF-2"/>
    <property type="match status" value="1"/>
</dbReference>
<gene>
    <name evidence="8 12" type="primary">infB</name>
    <name evidence="12" type="ORF">KB874_16360</name>
</gene>
<dbReference type="PANTHER" id="PTHR43381">
    <property type="entry name" value="TRANSLATION INITIATION FACTOR IF-2-RELATED"/>
    <property type="match status" value="1"/>
</dbReference>
<dbReference type="FunFam" id="2.40.30.10:FF:000008">
    <property type="entry name" value="Translation initiation factor IF-2"/>
    <property type="match status" value="1"/>
</dbReference>
<evidence type="ECO:0000313" key="13">
    <source>
        <dbReference type="Proteomes" id="UP000681356"/>
    </source>
</evidence>
<dbReference type="SUPFAM" id="SSF52156">
    <property type="entry name" value="Initiation factor IF2/eIF5b, domain 3"/>
    <property type="match status" value="1"/>
</dbReference>
<accession>A0A8J7WHB6</accession>
<dbReference type="Pfam" id="PF11987">
    <property type="entry name" value="IF-2"/>
    <property type="match status" value="1"/>
</dbReference>
<dbReference type="EMBL" id="JAGTUU010000006">
    <property type="protein sequence ID" value="MBS0125661.1"/>
    <property type="molecule type" value="Genomic_DNA"/>
</dbReference>
<dbReference type="InterPro" id="IPR000795">
    <property type="entry name" value="T_Tr_GTP-bd_dom"/>
</dbReference>
<dbReference type="HAMAP" id="MF_00100_B">
    <property type="entry name" value="IF_2_B"/>
    <property type="match status" value="1"/>
</dbReference>
<dbReference type="CDD" id="cd01887">
    <property type="entry name" value="IF2_eIF5B"/>
    <property type="match status" value="1"/>
</dbReference>
<dbReference type="GO" id="GO:0005525">
    <property type="term" value="F:GTP binding"/>
    <property type="evidence" value="ECO:0007669"/>
    <property type="project" value="UniProtKB-KW"/>
</dbReference>
<dbReference type="Gene3D" id="2.40.30.10">
    <property type="entry name" value="Translation factors"/>
    <property type="match status" value="2"/>
</dbReference>
<feature type="domain" description="Tr-type G" evidence="11">
    <location>
        <begin position="334"/>
        <end position="502"/>
    </location>
</feature>
<evidence type="ECO:0000256" key="5">
    <source>
        <dbReference type="ARBA" id="ARBA00022741"/>
    </source>
</evidence>
<evidence type="ECO:0000256" key="4">
    <source>
        <dbReference type="ARBA" id="ARBA00022540"/>
    </source>
</evidence>
<dbReference type="GO" id="GO:0003743">
    <property type="term" value="F:translation initiation factor activity"/>
    <property type="evidence" value="ECO:0007669"/>
    <property type="project" value="UniProtKB-UniRule"/>
</dbReference>
<dbReference type="InterPro" id="IPR023115">
    <property type="entry name" value="TIF_IF2_dom3"/>
</dbReference>
<dbReference type="PROSITE" id="PS01176">
    <property type="entry name" value="IF2"/>
    <property type="match status" value="1"/>
</dbReference>
<evidence type="ECO:0000256" key="8">
    <source>
        <dbReference type="HAMAP-Rule" id="MF_00100"/>
    </source>
</evidence>
<comment type="caution">
    <text evidence="8">Lacks conserved residue(s) required for the propagation of feature annotation.</text>
</comment>
<dbReference type="AlphaFoldDB" id="A0A8J7WHB6"/>
<dbReference type="NCBIfam" id="TIGR00231">
    <property type="entry name" value="small_GTP"/>
    <property type="match status" value="1"/>
</dbReference>
<evidence type="ECO:0000256" key="10">
    <source>
        <dbReference type="SAM" id="MobiDB-lite"/>
    </source>
</evidence>
<dbReference type="Gene3D" id="3.40.50.300">
    <property type="entry name" value="P-loop containing nucleotide triphosphate hydrolases"/>
    <property type="match status" value="1"/>
</dbReference>
<keyword evidence="4 8" id="KW-0396">Initiation factor</keyword>
<feature type="binding site" evidence="8">
    <location>
        <begin position="444"/>
        <end position="447"/>
    </location>
    <ligand>
        <name>GTP</name>
        <dbReference type="ChEBI" id="CHEBI:37565"/>
    </ligand>
</feature>
<comment type="caution">
    <text evidence="12">The sequence shown here is derived from an EMBL/GenBank/DDBJ whole genome shotgun (WGS) entry which is preliminary data.</text>
</comment>
<keyword evidence="3 8" id="KW-0963">Cytoplasm</keyword>
<dbReference type="InterPro" id="IPR013575">
    <property type="entry name" value="IF2_assoc_dom_bac"/>
</dbReference>
<sequence length="837" mass="90110">MSDNDGKKTLGLRGGARSGNVKQSFSHGRTKNVVVETKRKRVVVPKPGAAGGKTGATPTSAAVTAAAASAKRPAGISDAEMERRLKALQAAKAREVEEQAKREEEERMRTEERDRLRAEKEQKEREQREAEEALRRKAEEEERKALEAAQAAKQAAEPASAAPADSAAARAPKPVKEKVAADAPRKAEREREERGRGGKVRDDNSRRAGKLTLNQALGGEGGRQKSLAAMKRKQERARQKAMGGAQSREKVVRDVQLPETITVAELANRMAERVADVVKSLMQNGIMATQNQAIDADTAELIIEEFGHRVTRVSDADVEDVITRVEDNPKDLLPRPPVITIMGHVDHGKTSLLDAIRNTQVTQGEAGGITQHIGAYQVTTKNGDLLTFLDTPGHAAFTSMRSRGAQVTDIVVLVVAADDAVMPQTVEAINHAKAAKVPMIVAINKVDKPSANPTKVRTDLLQHEVVVEEMSGDVQDVEVSAHTGQGLDTLLEAIALQAEILELKSNPDRNAQGAVIEAQLDVGRGPVATVLIQHGTLRQGDIFVVGEQFGKVRALINDKGDRVAEAGPSVPVEVLGLNGTPEAGDVLNVVETEAQAREIAEYRANLAKEKRAAAGAATTLEQLMKKAKDDANVSELPVVVKADVQGSAEAIVQALEKVGNEEVRVRVIHSGVGAITETDIGLAEASGCPVIGFNVRANAPARNAANQKGVEIRYYSVIYDLVDDVKAAASGLLSKEVREKFIGYATIKEVFKVSNVGKVAGCLVTEGVARRSAGVRLLRDDVVIHEGTLKTLKRFKDEVSEVQSGQECGMAFENYDDVRPADVIEIFEREEIERKLV</sequence>
<dbReference type="InterPro" id="IPR000178">
    <property type="entry name" value="TF_IF2_bacterial-like"/>
</dbReference>
<feature type="compositionally biased region" description="Basic and acidic residues" evidence="10">
    <location>
        <begin position="174"/>
        <end position="206"/>
    </location>
</feature>
<keyword evidence="13" id="KW-1185">Reference proteome</keyword>
<evidence type="ECO:0000256" key="7">
    <source>
        <dbReference type="ARBA" id="ARBA00023134"/>
    </source>
</evidence>